<evidence type="ECO:0000256" key="2">
    <source>
        <dbReference type="SAM" id="SignalP"/>
    </source>
</evidence>
<evidence type="ECO:0000313" key="5">
    <source>
        <dbReference type="Proteomes" id="UP000831607"/>
    </source>
</evidence>
<keyword evidence="5" id="KW-1185">Reference proteome</keyword>
<dbReference type="Gene3D" id="3.40.250.10">
    <property type="entry name" value="Rhodanese-like domain"/>
    <property type="match status" value="2"/>
</dbReference>
<dbReference type="InterPro" id="IPR001763">
    <property type="entry name" value="Rhodanese-like_dom"/>
</dbReference>
<dbReference type="CDD" id="cd01448">
    <property type="entry name" value="TST_Repeat_1"/>
    <property type="match status" value="1"/>
</dbReference>
<reference evidence="4 5" key="1">
    <citation type="submission" date="2020-11" db="EMBL/GenBank/DDBJ databases">
        <title>Algicoccus daihaiensis sp.nov., isolated from Daihai Lake in Inner Mongolia.</title>
        <authorList>
            <person name="Kai J."/>
        </authorList>
    </citation>
    <scope>NUCLEOTIDE SEQUENCE [LARGE SCALE GENOMIC DNA]</scope>
    <source>
        <strain evidence="5">f23</strain>
    </source>
</reference>
<evidence type="ECO:0000313" key="4">
    <source>
        <dbReference type="EMBL" id="UOD49616.1"/>
    </source>
</evidence>
<name>A0ABY4AIY5_9BURK</name>
<feature type="domain" description="Rhodanese" evidence="3">
    <location>
        <begin position="188"/>
        <end position="300"/>
    </location>
</feature>
<dbReference type="PROSITE" id="PS50206">
    <property type="entry name" value="RHODANESE_3"/>
    <property type="match status" value="2"/>
</dbReference>
<dbReference type="EMBL" id="CP063982">
    <property type="protein sequence ID" value="UOD49616.1"/>
    <property type="molecule type" value="Genomic_DNA"/>
</dbReference>
<keyword evidence="1" id="KW-0677">Repeat</keyword>
<dbReference type="Proteomes" id="UP000831607">
    <property type="component" value="Chromosome"/>
</dbReference>
<organism evidence="4 5">
    <name type="scientific">Orrella daihaiensis</name>
    <dbReference type="NCBI Taxonomy" id="2782176"/>
    <lineage>
        <taxon>Bacteria</taxon>
        <taxon>Pseudomonadati</taxon>
        <taxon>Pseudomonadota</taxon>
        <taxon>Betaproteobacteria</taxon>
        <taxon>Burkholderiales</taxon>
        <taxon>Alcaligenaceae</taxon>
        <taxon>Orrella</taxon>
    </lineage>
</organism>
<dbReference type="PANTHER" id="PTHR43855:SF1">
    <property type="entry name" value="THIOSULFATE SULFURTRANSFERASE"/>
    <property type="match status" value="1"/>
</dbReference>
<dbReference type="InterPro" id="IPR036873">
    <property type="entry name" value="Rhodanese-like_dom_sf"/>
</dbReference>
<feature type="chain" id="PRO_5047468874" evidence="2">
    <location>
        <begin position="34"/>
        <end position="325"/>
    </location>
</feature>
<sequence>MNHLHHTSSIKQFITLALGTIAMVAACSIAAAAQPLVDPNTLAQLASKPDVRIIDIRTPKEYAEGHIAGAANAPYGQWRGPSSNPGELPALNKLTELVQRLGLTDQTHAVVVSSGANDTDFGAAARVYWTLKVLGLQNLSILNGGIKTWQAAGRALTTAVPPIAQSDFRPNINQNLLISQKQLLQDTESARAVLVDARPADFFNGQTRHVAAKTPGTLPGAMNVAHSVWFKPGTSQVIDAEQAKSVATKYHLTNTDKEVVSFCNTGHWAATNWFVLSELVGDKDVKLYAGSMVDWTQASTPLPMDNVPGRFKQLIIDAKLWFAGL</sequence>
<protein>
    <submittedName>
        <fullName evidence="4">Sulfurtransferase</fullName>
    </submittedName>
</protein>
<proteinExistence type="predicted"/>
<evidence type="ECO:0000259" key="3">
    <source>
        <dbReference type="PROSITE" id="PS50206"/>
    </source>
</evidence>
<dbReference type="SUPFAM" id="SSF52821">
    <property type="entry name" value="Rhodanese/Cell cycle control phosphatase"/>
    <property type="match status" value="2"/>
</dbReference>
<dbReference type="InterPro" id="IPR051126">
    <property type="entry name" value="Thiosulfate_sulfurtransferase"/>
</dbReference>
<feature type="signal peptide" evidence="2">
    <location>
        <begin position="1"/>
        <end position="33"/>
    </location>
</feature>
<evidence type="ECO:0000256" key="1">
    <source>
        <dbReference type="ARBA" id="ARBA00022737"/>
    </source>
</evidence>
<gene>
    <name evidence="4" type="ORF">DHf2319_09045</name>
</gene>
<accession>A0ABY4AIY5</accession>
<dbReference type="PANTHER" id="PTHR43855">
    <property type="entry name" value="THIOSULFATE SULFURTRANSFERASE"/>
    <property type="match status" value="1"/>
</dbReference>
<feature type="domain" description="Rhodanese" evidence="3">
    <location>
        <begin position="47"/>
        <end position="158"/>
    </location>
</feature>
<dbReference type="SMART" id="SM00450">
    <property type="entry name" value="RHOD"/>
    <property type="match status" value="2"/>
</dbReference>
<keyword evidence="2" id="KW-0732">Signal</keyword>
<dbReference type="Pfam" id="PF00581">
    <property type="entry name" value="Rhodanese"/>
    <property type="match status" value="2"/>
</dbReference>